<sequence>MLAYVMDNQVRTELNQQKQNCWEVYLAEICEMLGARANVLSLDDLEKPRALAGIRTLIIGTQSGARISDKIASQLDLWVRNGGVLIGFNFQGLDHIFGIKSSGQITQKPDHYAISGYFELREHPITQDIHPILFSEQKLLILSDIRLTQLDTAVELGRLYDPAGGEMSESAVTWHSYGSGYAGYFAFDLAKTVWLLHQGRPIEQGSGNAASKTSLMSVVGNNSRKVPFADILAYLLQNMMSVYPQPFIYQIPPNLDQIPDALLYWTGDEYYGPAQLSLQASDFMKEKGLPYHINIASYHPATGKGHPLSLEELNHIQRNGHEVSLWFYMRDEKDEFSITEEKIKTQLDLFEQSFGYRPISTLMHATNWQGWTEPARWLTQQGSKADNSFFGAGLPGDHPGFNNPHFTFGYGTSFPYYFYEDYEHGNKKLDFIEQPIICYELGHRGSIAQSPQDKTTAAPEDVHLPINMAVKYHMTMNFFYHPVYIVKFPHCRKAIEEIVRYIDYMQASIMHMGNDQLCQWWNVRTASSVHVELEEEGENTSIGEDQKPASDIRLTTDCQNESGMIIKIAIPELEVSNVLCSDQETTFRIKWEFGRNWLYFIVPHGLHQIVILTSELDYQKAE</sequence>
<keyword evidence="2" id="KW-1185">Reference proteome</keyword>
<reference evidence="1 2" key="1">
    <citation type="submission" date="2021-03" db="EMBL/GenBank/DDBJ databases">
        <title>Genomic Encyclopedia of Type Strains, Phase IV (KMG-IV): sequencing the most valuable type-strain genomes for metagenomic binning, comparative biology and taxonomic classification.</title>
        <authorList>
            <person name="Goeker M."/>
        </authorList>
    </citation>
    <scope>NUCLEOTIDE SEQUENCE [LARGE SCALE GENOMIC DNA]</scope>
    <source>
        <strain evidence="1 2">DSM 26048</strain>
    </source>
</reference>
<evidence type="ECO:0000313" key="2">
    <source>
        <dbReference type="Proteomes" id="UP001519287"/>
    </source>
</evidence>
<proteinExistence type="predicted"/>
<gene>
    <name evidence="1" type="ORF">J2Z66_001830</name>
</gene>
<dbReference type="InterPro" id="IPR029062">
    <property type="entry name" value="Class_I_gatase-like"/>
</dbReference>
<protein>
    <submittedName>
        <fullName evidence="1">Uncharacterized protein</fullName>
    </submittedName>
</protein>
<comment type="caution">
    <text evidence="1">The sequence shown here is derived from an EMBL/GenBank/DDBJ whole genome shotgun (WGS) entry which is preliminary data.</text>
</comment>
<dbReference type="Gene3D" id="3.40.50.880">
    <property type="match status" value="1"/>
</dbReference>
<dbReference type="EMBL" id="JAGGLB010000004">
    <property type="protein sequence ID" value="MBP1990232.1"/>
    <property type="molecule type" value="Genomic_DNA"/>
</dbReference>
<dbReference type="Proteomes" id="UP001519287">
    <property type="component" value="Unassembled WGS sequence"/>
</dbReference>
<accession>A0ABS4IRP0</accession>
<dbReference type="RefSeq" id="WP_209971020.1">
    <property type="nucleotide sequence ID" value="NZ_JAGGLB010000004.1"/>
</dbReference>
<name>A0ABS4IRP0_9BACL</name>
<dbReference type="SUPFAM" id="SSF52317">
    <property type="entry name" value="Class I glutamine amidotransferase-like"/>
    <property type="match status" value="1"/>
</dbReference>
<organism evidence="1 2">
    <name type="scientific">Paenibacillus eucommiae</name>
    <dbReference type="NCBI Taxonomy" id="1355755"/>
    <lineage>
        <taxon>Bacteria</taxon>
        <taxon>Bacillati</taxon>
        <taxon>Bacillota</taxon>
        <taxon>Bacilli</taxon>
        <taxon>Bacillales</taxon>
        <taxon>Paenibacillaceae</taxon>
        <taxon>Paenibacillus</taxon>
    </lineage>
</organism>
<evidence type="ECO:0000313" key="1">
    <source>
        <dbReference type="EMBL" id="MBP1990232.1"/>
    </source>
</evidence>